<dbReference type="EMBL" id="MLJW01009429">
    <property type="protein sequence ID" value="OIQ62967.1"/>
    <property type="molecule type" value="Genomic_DNA"/>
</dbReference>
<protein>
    <submittedName>
        <fullName evidence="1">Uncharacterized protein</fullName>
    </submittedName>
</protein>
<evidence type="ECO:0000313" key="1">
    <source>
        <dbReference type="EMBL" id="OIQ62967.1"/>
    </source>
</evidence>
<sequence length="40" mass="4106">MKLPLELLNKVPAGGDTGVSVTVMGLPDARVPLLCTVTAQ</sequence>
<dbReference type="AlphaFoldDB" id="A0A1J5P583"/>
<name>A0A1J5P583_9ZZZZ</name>
<proteinExistence type="predicted"/>
<gene>
    <name evidence="1" type="ORF">GALL_554970</name>
</gene>
<organism evidence="1">
    <name type="scientific">mine drainage metagenome</name>
    <dbReference type="NCBI Taxonomy" id="410659"/>
    <lineage>
        <taxon>unclassified sequences</taxon>
        <taxon>metagenomes</taxon>
        <taxon>ecological metagenomes</taxon>
    </lineage>
</organism>
<accession>A0A1J5P583</accession>
<comment type="caution">
    <text evidence="1">The sequence shown here is derived from an EMBL/GenBank/DDBJ whole genome shotgun (WGS) entry which is preliminary data.</text>
</comment>
<reference evidence="1" key="1">
    <citation type="submission" date="2016-10" db="EMBL/GenBank/DDBJ databases">
        <title>Sequence of Gallionella enrichment culture.</title>
        <authorList>
            <person name="Poehlein A."/>
            <person name="Muehling M."/>
            <person name="Daniel R."/>
        </authorList>
    </citation>
    <scope>NUCLEOTIDE SEQUENCE</scope>
</reference>